<feature type="domain" description="Ig-like" evidence="10">
    <location>
        <begin position="20"/>
        <end position="129"/>
    </location>
</feature>
<keyword evidence="4" id="KW-0391">Immunity</keyword>
<dbReference type="InterPro" id="IPR013106">
    <property type="entry name" value="Ig_V-set"/>
</dbReference>
<gene>
    <name evidence="11" type="ORF">Q7C36_001575</name>
</gene>
<evidence type="ECO:0000256" key="1">
    <source>
        <dbReference type="ARBA" id="ARBA00004236"/>
    </source>
</evidence>
<comment type="caution">
    <text evidence="11">The sequence shown here is derived from an EMBL/GenBank/DDBJ whole genome shotgun (WGS) entry which is preliminary data.</text>
</comment>
<proteinExistence type="predicted"/>
<evidence type="ECO:0000256" key="8">
    <source>
        <dbReference type="SAM" id="MobiDB-lite"/>
    </source>
</evidence>
<dbReference type="InterPro" id="IPR007110">
    <property type="entry name" value="Ig-like_dom"/>
</dbReference>
<evidence type="ECO:0000313" key="12">
    <source>
        <dbReference type="Proteomes" id="UP001187315"/>
    </source>
</evidence>
<evidence type="ECO:0000256" key="5">
    <source>
        <dbReference type="ARBA" id="ARBA00023136"/>
    </source>
</evidence>
<keyword evidence="7" id="KW-0325">Glycoprotein</keyword>
<feature type="signal peptide" evidence="9">
    <location>
        <begin position="1"/>
        <end position="24"/>
    </location>
</feature>
<dbReference type="SMART" id="SM00409">
    <property type="entry name" value="IG"/>
    <property type="match status" value="1"/>
</dbReference>
<keyword evidence="3 9" id="KW-0732">Signal</keyword>
<dbReference type="InterPro" id="IPR036179">
    <property type="entry name" value="Ig-like_dom_sf"/>
</dbReference>
<keyword evidence="2" id="KW-1003">Cell membrane</keyword>
<dbReference type="Gene3D" id="2.60.40.10">
    <property type="entry name" value="Immunoglobulins"/>
    <property type="match status" value="1"/>
</dbReference>
<reference evidence="11" key="1">
    <citation type="submission" date="2023-08" db="EMBL/GenBank/DDBJ databases">
        <title>Pelteobagrus vachellii genome.</title>
        <authorList>
            <person name="Liu H."/>
        </authorList>
    </citation>
    <scope>NUCLEOTIDE SEQUENCE</scope>
    <source>
        <strain evidence="11">PRFRI_2022a</strain>
        <tissue evidence="11">Muscle</tissue>
    </source>
</reference>
<dbReference type="InterPro" id="IPR003599">
    <property type="entry name" value="Ig_sub"/>
</dbReference>
<dbReference type="PANTHER" id="PTHR19433:SF111">
    <property type="entry name" value="T CELL RECEPTOR ALPHA VARIABLE 4"/>
    <property type="match status" value="1"/>
</dbReference>
<evidence type="ECO:0000256" key="7">
    <source>
        <dbReference type="ARBA" id="ARBA00023180"/>
    </source>
</evidence>
<keyword evidence="6" id="KW-1015">Disulfide bond</keyword>
<dbReference type="PANTHER" id="PTHR19433">
    <property type="entry name" value="T-CELL RECEPTOR ALPHA CHAIN V REGION-RELATED"/>
    <property type="match status" value="1"/>
</dbReference>
<evidence type="ECO:0000256" key="2">
    <source>
        <dbReference type="ARBA" id="ARBA00022475"/>
    </source>
</evidence>
<evidence type="ECO:0000256" key="3">
    <source>
        <dbReference type="ARBA" id="ARBA00022729"/>
    </source>
</evidence>
<feature type="region of interest" description="Disordered" evidence="8">
    <location>
        <begin position="229"/>
        <end position="255"/>
    </location>
</feature>
<evidence type="ECO:0000313" key="11">
    <source>
        <dbReference type="EMBL" id="KAK2865519.1"/>
    </source>
</evidence>
<organism evidence="11 12">
    <name type="scientific">Tachysurus vachellii</name>
    <name type="common">Darkbarbel catfish</name>
    <name type="synonym">Pelteobagrus vachellii</name>
    <dbReference type="NCBI Taxonomy" id="175792"/>
    <lineage>
        <taxon>Eukaryota</taxon>
        <taxon>Metazoa</taxon>
        <taxon>Chordata</taxon>
        <taxon>Craniata</taxon>
        <taxon>Vertebrata</taxon>
        <taxon>Euteleostomi</taxon>
        <taxon>Actinopterygii</taxon>
        <taxon>Neopterygii</taxon>
        <taxon>Teleostei</taxon>
        <taxon>Ostariophysi</taxon>
        <taxon>Siluriformes</taxon>
        <taxon>Bagridae</taxon>
        <taxon>Tachysurus</taxon>
    </lineage>
</organism>
<protein>
    <recommendedName>
        <fullName evidence="10">Ig-like domain-containing protein</fullName>
    </recommendedName>
</protein>
<dbReference type="InterPro" id="IPR052051">
    <property type="entry name" value="TCR_complex_component"/>
</dbReference>
<dbReference type="GO" id="GO:0005886">
    <property type="term" value="C:plasma membrane"/>
    <property type="evidence" value="ECO:0007669"/>
    <property type="project" value="UniProtKB-SubCell"/>
</dbReference>
<sequence length="255" mass="29025">METSRVALIALVCVVFSSQKRISGAEVEMRVRPGDDVTLYCDCVWKVGFYPVWFRNCSEEDHPPFIISSTELILGDFSRYSFVLNDSTNTHNLLIKNITESDQGLYYCALSEKKVTDYKNGPIRSSDVYHYGNKSTRLSVLSEPCHSVSEESVSCVSWSLVFSVCVVCVLLSSLLSSICVYCVCTNTTKARVKADLTGSDKRTTLRREEVGDDEVCYASLDTQKLERKKMKRKKRIQHSDFSTYSEVRTERTERF</sequence>
<accession>A0AA88T829</accession>
<dbReference type="Pfam" id="PF07686">
    <property type="entry name" value="V-set"/>
    <property type="match status" value="1"/>
</dbReference>
<name>A0AA88T829_TACVA</name>
<evidence type="ECO:0000256" key="6">
    <source>
        <dbReference type="ARBA" id="ARBA00023157"/>
    </source>
</evidence>
<evidence type="ECO:0000259" key="10">
    <source>
        <dbReference type="PROSITE" id="PS50835"/>
    </source>
</evidence>
<dbReference type="EMBL" id="JAVHJS010000002">
    <property type="protein sequence ID" value="KAK2865519.1"/>
    <property type="molecule type" value="Genomic_DNA"/>
</dbReference>
<evidence type="ECO:0000256" key="9">
    <source>
        <dbReference type="SAM" id="SignalP"/>
    </source>
</evidence>
<dbReference type="InterPro" id="IPR013783">
    <property type="entry name" value="Ig-like_fold"/>
</dbReference>
<keyword evidence="12" id="KW-1185">Reference proteome</keyword>
<comment type="subcellular location">
    <subcellularLocation>
        <location evidence="1">Cell membrane</location>
    </subcellularLocation>
</comment>
<keyword evidence="5" id="KW-0472">Membrane</keyword>
<dbReference type="AlphaFoldDB" id="A0AA88T829"/>
<dbReference type="Proteomes" id="UP001187315">
    <property type="component" value="Unassembled WGS sequence"/>
</dbReference>
<dbReference type="SUPFAM" id="SSF48726">
    <property type="entry name" value="Immunoglobulin"/>
    <property type="match status" value="1"/>
</dbReference>
<dbReference type="PROSITE" id="PS50835">
    <property type="entry name" value="IG_LIKE"/>
    <property type="match status" value="1"/>
</dbReference>
<feature type="chain" id="PRO_5041663518" description="Ig-like domain-containing protein" evidence="9">
    <location>
        <begin position="25"/>
        <end position="255"/>
    </location>
</feature>
<dbReference type="GO" id="GO:0009617">
    <property type="term" value="P:response to bacterium"/>
    <property type="evidence" value="ECO:0007669"/>
    <property type="project" value="TreeGrafter"/>
</dbReference>
<dbReference type="GO" id="GO:0002376">
    <property type="term" value="P:immune system process"/>
    <property type="evidence" value="ECO:0007669"/>
    <property type="project" value="UniProtKB-KW"/>
</dbReference>
<evidence type="ECO:0000256" key="4">
    <source>
        <dbReference type="ARBA" id="ARBA00022859"/>
    </source>
</evidence>